<organism evidence="1 2">
    <name type="scientific">Violaceomyces palustris</name>
    <dbReference type="NCBI Taxonomy" id="1673888"/>
    <lineage>
        <taxon>Eukaryota</taxon>
        <taxon>Fungi</taxon>
        <taxon>Dikarya</taxon>
        <taxon>Basidiomycota</taxon>
        <taxon>Ustilaginomycotina</taxon>
        <taxon>Ustilaginomycetes</taxon>
        <taxon>Violaceomycetales</taxon>
        <taxon>Violaceomycetaceae</taxon>
        <taxon>Violaceomyces</taxon>
    </lineage>
</organism>
<evidence type="ECO:0000313" key="1">
    <source>
        <dbReference type="EMBL" id="PWN51400.1"/>
    </source>
</evidence>
<protein>
    <submittedName>
        <fullName evidence="1">Uncharacterized protein</fullName>
    </submittedName>
</protein>
<proteinExistence type="predicted"/>
<keyword evidence="2" id="KW-1185">Reference proteome</keyword>
<sequence length="537" mass="59631">MVQTTMNVMSSTAQVLGRAKPVLLVSSLQIGGNVADIQPGGPLPFLTADNLAGSDTSWEPSQIQRVAYLDSTRFLAAILVLSASVLGSITPTWRFGDSFLYPVNSNLGYILFLAISGRVLVLPWLIGRDREDLESRTHSSSCLGQTTTREPSSLTLATPEGFPPKDSSHEVQSESILSFKTLGMAMFMRPFRFLMPALVITGLQYATCGIVRFKAGNEGYLTLLGMLPHWCFSDGAGWIVEVTNLFVMENTPEIHQRLAGGLWTLPWHFQGSFYLYGLVMVISSLRTDTRISFLVVLSVLCFASLSFLLPMILGVIVAELQVSGKLSDLTRWFVMRRFFVKFLVLCALMVFLWTPQLRNGADQGLARIQTIRPSSMTNGSSGYDSVRISDCLVSFFFLIWIEISPRTRSWLVWRPLSLGGRHLAAGLVSTHHLVIWSILPSIKPISDREATSQPTHYLGIIWIGALGFSLLLSIPFRLLVEIPSELLGRFFLMVLFGQDAVQLEGGHHEEEQSKDKQSKTLLPMPDFGNPRAKLHFP</sequence>
<dbReference type="EMBL" id="KZ819846">
    <property type="protein sequence ID" value="PWN51400.1"/>
    <property type="molecule type" value="Genomic_DNA"/>
</dbReference>
<name>A0ACD0NZY3_9BASI</name>
<gene>
    <name evidence="1" type="ORF">IE53DRAFT_51829</name>
</gene>
<accession>A0ACD0NZY3</accession>
<reference evidence="1 2" key="1">
    <citation type="journal article" date="2018" name="Mol. Biol. Evol.">
        <title>Broad Genomic Sampling Reveals a Smut Pathogenic Ancestry of the Fungal Clade Ustilaginomycotina.</title>
        <authorList>
            <person name="Kijpornyongpan T."/>
            <person name="Mondo S.J."/>
            <person name="Barry K."/>
            <person name="Sandor L."/>
            <person name="Lee J."/>
            <person name="Lipzen A."/>
            <person name="Pangilinan J."/>
            <person name="LaButti K."/>
            <person name="Hainaut M."/>
            <person name="Henrissat B."/>
            <person name="Grigoriev I.V."/>
            <person name="Spatafora J.W."/>
            <person name="Aime M.C."/>
        </authorList>
    </citation>
    <scope>NUCLEOTIDE SEQUENCE [LARGE SCALE GENOMIC DNA]</scope>
    <source>
        <strain evidence="1 2">SA 807</strain>
    </source>
</reference>
<evidence type="ECO:0000313" key="2">
    <source>
        <dbReference type="Proteomes" id="UP000245626"/>
    </source>
</evidence>
<dbReference type="Proteomes" id="UP000245626">
    <property type="component" value="Unassembled WGS sequence"/>
</dbReference>